<dbReference type="AlphaFoldDB" id="A0A0A7ELM1"/>
<reference evidence="2 3" key="1">
    <citation type="submission" date="2014-11" db="EMBL/GenBank/DDBJ databases">
        <title>Complete Genome Sequence of Pseudoalteromonas sp. Strain OCN003 Isolated from Kaneohe Bay, Oahu, Hawaii.</title>
        <authorList>
            <person name="Beurmann S."/>
            <person name="Videau P."/>
            <person name="Ushijima B."/>
            <person name="Smith A.M."/>
            <person name="Aeby G.S."/>
            <person name="Callahan S.M."/>
            <person name="Belcaid M."/>
        </authorList>
    </citation>
    <scope>NUCLEOTIDE SEQUENCE [LARGE SCALE GENOMIC DNA]</scope>
    <source>
        <strain evidence="2 3">OCN003</strain>
    </source>
</reference>
<accession>A0A0A7ELM1</accession>
<dbReference type="KEGG" id="pseo:OM33_17355"/>
<dbReference type="HOGENOM" id="CLU_196075_0_0_6"/>
<sequence length="74" mass="8217">MKKAFVLAISIYIMLFASVKAAADHEFAWFDKDSNGSISLLEAKLNHTLYEQFTNLDLDSSGDLSASEFAYFTG</sequence>
<feature type="chain" id="PRO_5002038129" evidence="1">
    <location>
        <begin position="23"/>
        <end position="74"/>
    </location>
</feature>
<feature type="signal peptide" evidence="1">
    <location>
        <begin position="1"/>
        <end position="22"/>
    </location>
</feature>
<dbReference type="InterPro" id="IPR018247">
    <property type="entry name" value="EF_Hand_1_Ca_BS"/>
</dbReference>
<dbReference type="InterPro" id="IPR011992">
    <property type="entry name" value="EF-hand-dom_pair"/>
</dbReference>
<dbReference type="eggNOG" id="ENOG503477C">
    <property type="taxonomic scope" value="Bacteria"/>
</dbReference>
<dbReference type="SUPFAM" id="SSF47473">
    <property type="entry name" value="EF-hand"/>
    <property type="match status" value="1"/>
</dbReference>
<dbReference type="EMBL" id="CP009889">
    <property type="protein sequence ID" value="AIY66867.1"/>
    <property type="molecule type" value="Genomic_DNA"/>
</dbReference>
<keyword evidence="3" id="KW-1185">Reference proteome</keyword>
<proteinExistence type="predicted"/>
<name>A0A0A7ELM1_9GAMM</name>
<protein>
    <submittedName>
        <fullName evidence="2">Calmodulin</fullName>
    </submittedName>
</protein>
<dbReference type="Gene3D" id="1.10.238.10">
    <property type="entry name" value="EF-hand"/>
    <property type="match status" value="1"/>
</dbReference>
<evidence type="ECO:0000313" key="3">
    <source>
        <dbReference type="Proteomes" id="UP000030341"/>
    </source>
</evidence>
<organism evidence="2 3">
    <name type="scientific">Pseudoalteromonas piratica</name>
    <dbReference type="NCBI Taxonomy" id="1348114"/>
    <lineage>
        <taxon>Bacteria</taxon>
        <taxon>Pseudomonadati</taxon>
        <taxon>Pseudomonadota</taxon>
        <taxon>Gammaproteobacteria</taxon>
        <taxon>Alteromonadales</taxon>
        <taxon>Pseudoalteromonadaceae</taxon>
        <taxon>Pseudoalteromonas</taxon>
    </lineage>
</organism>
<dbReference type="Proteomes" id="UP000030341">
    <property type="component" value="Chromosome 2"/>
</dbReference>
<dbReference type="RefSeq" id="WP_040135446.1">
    <property type="nucleotide sequence ID" value="NZ_CP009889.1"/>
</dbReference>
<evidence type="ECO:0000256" key="1">
    <source>
        <dbReference type="SAM" id="SignalP"/>
    </source>
</evidence>
<keyword evidence="1" id="KW-0732">Signal</keyword>
<gene>
    <name evidence="2" type="ORF">OM33_17355</name>
</gene>
<dbReference type="OrthoDB" id="6315805at2"/>
<dbReference type="PROSITE" id="PS00018">
    <property type="entry name" value="EF_HAND_1"/>
    <property type="match status" value="1"/>
</dbReference>
<evidence type="ECO:0000313" key="2">
    <source>
        <dbReference type="EMBL" id="AIY66867.1"/>
    </source>
</evidence>
<dbReference type="STRING" id="1348114.OM33_17355"/>